<dbReference type="CDD" id="cd14014">
    <property type="entry name" value="STKc_PknB_like"/>
    <property type="match status" value="1"/>
</dbReference>
<organism evidence="10 11">
    <name type="scientific">Mycobacterium paraffinicum</name>
    <dbReference type="NCBI Taxonomy" id="53378"/>
    <lineage>
        <taxon>Bacteria</taxon>
        <taxon>Bacillati</taxon>
        <taxon>Actinomycetota</taxon>
        <taxon>Actinomycetes</taxon>
        <taxon>Mycobacteriales</taxon>
        <taxon>Mycobacteriaceae</taxon>
        <taxon>Mycobacterium</taxon>
    </lineage>
</organism>
<keyword evidence="8" id="KW-1133">Transmembrane helix</keyword>
<evidence type="ECO:0000256" key="7">
    <source>
        <dbReference type="SAM" id="MobiDB-lite"/>
    </source>
</evidence>
<dbReference type="RefSeq" id="WP_264044197.1">
    <property type="nucleotide sequence ID" value="NZ_BAABGF010000001.1"/>
</dbReference>
<dbReference type="Pfam" id="PF01497">
    <property type="entry name" value="Peripla_BP_2"/>
    <property type="match status" value="1"/>
</dbReference>
<comment type="caution">
    <text evidence="10">The sequence shown here is derived from an EMBL/GenBank/DDBJ whole genome shotgun (WGS) entry which is preliminary data.</text>
</comment>
<evidence type="ECO:0000256" key="8">
    <source>
        <dbReference type="SAM" id="Phobius"/>
    </source>
</evidence>
<feature type="transmembrane region" description="Helical" evidence="8">
    <location>
        <begin position="344"/>
        <end position="367"/>
    </location>
</feature>
<sequence length="657" mass="68994">MPLAVGTIIAGYRIEGVLGSGGMGTVYLARHPTLPRNDALKILSAELSVDRQFRVRFTREADLAATLNHPNIVRVYNRGETDDGQLWIAMEYVEGTAANDLDRANLTPARIVRIITDVAAALDYAHSRRVLHRDIKPGNFLVFAPGSDHERVLLADFGIARALDDATSLTATGSMVGTAAYAAPETIEGRPADHRSDIYSLGCALFRLLTSRTPYEDDSLSAMLAGHLMRPVPRPTEINSTLPPAIDDVIARALAKDPAQRFQTAGALAAATAAALTDGPAPAPPAAPSGLPASDPTNPTVTYPPTMPPTPAAFGPVWDPNHAVRQHFASAPPSPPKRRKRARLIVTATALVAVLVAAIVLGIHLFGRTSGGPGPYQPQTLNTKFGTIKLQHRPVAIAALGPGDPDAVLSLGAQPVLMNAANATVPSWLQPLIHSSPPVFVAADTAAITAAKPDLIINTGDIDQPTYNSLAAIAPTLTQPADNPPGWTWQTQVDWIATALGRTEAAKDLIDKAQSEQNTIRSEHRAFAGKSVVVVNYTGTGATAAATPSPPSGYLEGIGFTYNTHYKRSPGGPPQVPFDINDVDYAAQRSDVMLLLRTDPAAGGGGYAGLPARYGSFGGTLVIVDDPATIAALNAGGPAATSYLNTALVTKLSNQIR</sequence>
<evidence type="ECO:0000256" key="1">
    <source>
        <dbReference type="ARBA" id="ARBA00012513"/>
    </source>
</evidence>
<proteinExistence type="predicted"/>
<evidence type="ECO:0000256" key="2">
    <source>
        <dbReference type="ARBA" id="ARBA00022527"/>
    </source>
</evidence>
<name>A0ABP8RA21_9MYCO</name>
<dbReference type="InterPro" id="IPR002491">
    <property type="entry name" value="ABC_transptr_periplasmic_BD"/>
</dbReference>
<keyword evidence="8" id="KW-0812">Transmembrane</keyword>
<keyword evidence="6" id="KW-0067">ATP-binding</keyword>
<protein>
    <recommendedName>
        <fullName evidence="1">non-specific serine/threonine protein kinase</fullName>
        <ecNumber evidence="1">2.7.11.1</ecNumber>
    </recommendedName>
</protein>
<dbReference type="Gene3D" id="3.30.200.20">
    <property type="entry name" value="Phosphorylase Kinase, domain 1"/>
    <property type="match status" value="1"/>
</dbReference>
<keyword evidence="2" id="KW-0723">Serine/threonine-protein kinase</keyword>
<dbReference type="EMBL" id="BAABGF010000001">
    <property type="protein sequence ID" value="GAA4531869.1"/>
    <property type="molecule type" value="Genomic_DNA"/>
</dbReference>
<dbReference type="Pfam" id="PF00069">
    <property type="entry name" value="Pkinase"/>
    <property type="match status" value="1"/>
</dbReference>
<feature type="compositionally biased region" description="Low complexity" evidence="7">
    <location>
        <begin position="288"/>
        <end position="304"/>
    </location>
</feature>
<evidence type="ECO:0000256" key="4">
    <source>
        <dbReference type="ARBA" id="ARBA00022741"/>
    </source>
</evidence>
<evidence type="ECO:0000313" key="10">
    <source>
        <dbReference type="EMBL" id="GAA4531869.1"/>
    </source>
</evidence>
<dbReference type="InterPro" id="IPR000719">
    <property type="entry name" value="Prot_kinase_dom"/>
</dbReference>
<dbReference type="Gene3D" id="1.10.510.10">
    <property type="entry name" value="Transferase(Phosphotransferase) domain 1"/>
    <property type="match status" value="1"/>
</dbReference>
<dbReference type="PANTHER" id="PTHR43289">
    <property type="entry name" value="MITOGEN-ACTIVATED PROTEIN KINASE KINASE KINASE 20-RELATED"/>
    <property type="match status" value="1"/>
</dbReference>
<keyword evidence="8" id="KW-0472">Membrane</keyword>
<keyword evidence="5" id="KW-0418">Kinase</keyword>
<evidence type="ECO:0000256" key="3">
    <source>
        <dbReference type="ARBA" id="ARBA00022679"/>
    </source>
</evidence>
<gene>
    <name evidence="10" type="ORF">GCM10023161_00270</name>
</gene>
<keyword evidence="4" id="KW-0547">Nucleotide-binding</keyword>
<dbReference type="InterPro" id="IPR011009">
    <property type="entry name" value="Kinase-like_dom_sf"/>
</dbReference>
<evidence type="ECO:0000259" key="9">
    <source>
        <dbReference type="PROSITE" id="PS50011"/>
    </source>
</evidence>
<feature type="domain" description="Protein kinase" evidence="9">
    <location>
        <begin position="12"/>
        <end position="276"/>
    </location>
</feature>
<accession>A0ABP8RA21</accession>
<dbReference type="SMART" id="SM00220">
    <property type="entry name" value="S_TKc"/>
    <property type="match status" value="1"/>
</dbReference>
<evidence type="ECO:0000256" key="6">
    <source>
        <dbReference type="ARBA" id="ARBA00022840"/>
    </source>
</evidence>
<dbReference type="PROSITE" id="PS50011">
    <property type="entry name" value="PROTEIN_KINASE_DOM"/>
    <property type="match status" value="1"/>
</dbReference>
<dbReference type="Proteomes" id="UP001501417">
    <property type="component" value="Unassembled WGS sequence"/>
</dbReference>
<dbReference type="SUPFAM" id="SSF56112">
    <property type="entry name" value="Protein kinase-like (PK-like)"/>
    <property type="match status" value="1"/>
</dbReference>
<feature type="region of interest" description="Disordered" evidence="7">
    <location>
        <begin position="277"/>
        <end position="319"/>
    </location>
</feature>
<dbReference type="SUPFAM" id="SSF53807">
    <property type="entry name" value="Helical backbone' metal receptor"/>
    <property type="match status" value="1"/>
</dbReference>
<dbReference type="PROSITE" id="PS00108">
    <property type="entry name" value="PROTEIN_KINASE_ST"/>
    <property type="match status" value="1"/>
</dbReference>
<dbReference type="InterPro" id="IPR008271">
    <property type="entry name" value="Ser/Thr_kinase_AS"/>
</dbReference>
<keyword evidence="3" id="KW-0808">Transferase</keyword>
<dbReference type="EC" id="2.7.11.1" evidence="1"/>
<evidence type="ECO:0000256" key="5">
    <source>
        <dbReference type="ARBA" id="ARBA00022777"/>
    </source>
</evidence>
<reference evidence="11" key="1">
    <citation type="journal article" date="2019" name="Int. J. Syst. Evol. Microbiol.">
        <title>The Global Catalogue of Microorganisms (GCM) 10K type strain sequencing project: providing services to taxonomists for standard genome sequencing and annotation.</title>
        <authorList>
            <consortium name="The Broad Institute Genomics Platform"/>
            <consortium name="The Broad Institute Genome Sequencing Center for Infectious Disease"/>
            <person name="Wu L."/>
            <person name="Ma J."/>
        </authorList>
    </citation>
    <scope>NUCLEOTIDE SEQUENCE [LARGE SCALE GENOMIC DNA]</scope>
    <source>
        <strain evidence="11">JCM 17782</strain>
    </source>
</reference>
<keyword evidence="11" id="KW-1185">Reference proteome</keyword>
<evidence type="ECO:0000313" key="11">
    <source>
        <dbReference type="Proteomes" id="UP001501417"/>
    </source>
</evidence>
<dbReference type="Gene3D" id="3.40.50.1980">
    <property type="entry name" value="Nitrogenase molybdenum iron protein domain"/>
    <property type="match status" value="2"/>
</dbReference>
<dbReference type="PANTHER" id="PTHR43289:SF6">
    <property type="entry name" value="SERINE_THREONINE-PROTEIN KINASE NEKL-3"/>
    <property type="match status" value="1"/>
</dbReference>